<organism evidence="1 2">
    <name type="scientific">Gossypium lobatum</name>
    <dbReference type="NCBI Taxonomy" id="34289"/>
    <lineage>
        <taxon>Eukaryota</taxon>
        <taxon>Viridiplantae</taxon>
        <taxon>Streptophyta</taxon>
        <taxon>Embryophyta</taxon>
        <taxon>Tracheophyta</taxon>
        <taxon>Spermatophyta</taxon>
        <taxon>Magnoliopsida</taxon>
        <taxon>eudicotyledons</taxon>
        <taxon>Gunneridae</taxon>
        <taxon>Pentapetalae</taxon>
        <taxon>rosids</taxon>
        <taxon>malvids</taxon>
        <taxon>Malvales</taxon>
        <taxon>Malvaceae</taxon>
        <taxon>Malvoideae</taxon>
        <taxon>Gossypium</taxon>
    </lineage>
</organism>
<accession>A0A7J8LEE8</accession>
<protein>
    <submittedName>
        <fullName evidence="1">Uncharacterized protein</fullName>
    </submittedName>
</protein>
<name>A0A7J8LEE8_9ROSI</name>
<dbReference type="AlphaFoldDB" id="A0A7J8LEE8"/>
<comment type="caution">
    <text evidence="1">The sequence shown here is derived from an EMBL/GenBank/DDBJ whole genome shotgun (WGS) entry which is preliminary data.</text>
</comment>
<reference evidence="1 2" key="1">
    <citation type="journal article" date="2019" name="Genome Biol. Evol.">
        <title>Insights into the evolution of the New World diploid cottons (Gossypium, subgenus Houzingenia) based on genome sequencing.</title>
        <authorList>
            <person name="Grover C.E."/>
            <person name="Arick M.A. 2nd"/>
            <person name="Thrash A."/>
            <person name="Conover J.L."/>
            <person name="Sanders W.S."/>
            <person name="Peterson D.G."/>
            <person name="Frelichowski J.E."/>
            <person name="Scheffler J.A."/>
            <person name="Scheffler B.E."/>
            <person name="Wendel J.F."/>
        </authorList>
    </citation>
    <scope>NUCLEOTIDE SEQUENCE [LARGE SCALE GENOMIC DNA]</scope>
    <source>
        <strain evidence="1">157</strain>
        <tissue evidence="1">Leaf</tissue>
    </source>
</reference>
<keyword evidence="2" id="KW-1185">Reference proteome</keyword>
<proteinExistence type="predicted"/>
<sequence length="28" mass="3232">MLWSLLFKNSTHLYGTTSLEISKDIYGI</sequence>
<evidence type="ECO:0000313" key="2">
    <source>
        <dbReference type="Proteomes" id="UP000593572"/>
    </source>
</evidence>
<dbReference type="Proteomes" id="UP000593572">
    <property type="component" value="Unassembled WGS sequence"/>
</dbReference>
<evidence type="ECO:0000313" key="1">
    <source>
        <dbReference type="EMBL" id="MBA0550814.1"/>
    </source>
</evidence>
<dbReference type="EMBL" id="JABEZX010000002">
    <property type="protein sequence ID" value="MBA0550814.1"/>
    <property type="molecule type" value="Genomic_DNA"/>
</dbReference>
<gene>
    <name evidence="1" type="ORF">Golob_021728</name>
</gene>